<feature type="region of interest" description="Disordered" evidence="1">
    <location>
        <begin position="74"/>
        <end position="339"/>
    </location>
</feature>
<sequence length="339" mass="37519">MTFEEFFTKKKIDLVQLEKVEPALYSEFKKHFAAMGEKSFDHTKKFWFNKLRRLYHLTPPDKAVTQVETAIASQAEPLSSPTIEQKPAFTPRFKSANINKAEPAPAEQAEAKPVAKPAFKPRNIPAKPVEPAAGEKQAETINTPPAKAPEFKPRNIKPADESPKAAEPGAEENGPETPGNSLPPKSPGFRPRNIKSVASENAEDANRADSRPGQPAVSETPITNPAKQEEAAKGGYKPKFKLKNIPRNPAAGEEQTGQPVKPELMPESLPEIQTDAPVESEIERKISSSTHDKTPEQEIQDNDQDSRGSDDEIKEEKPKPAYKPKFNLKNIKPRDDKNL</sequence>
<feature type="compositionally biased region" description="Basic and acidic residues" evidence="1">
    <location>
        <begin position="149"/>
        <end position="164"/>
    </location>
</feature>
<feature type="compositionally biased region" description="Basic and acidic residues" evidence="1">
    <location>
        <begin position="281"/>
        <end position="296"/>
    </location>
</feature>
<feature type="compositionally biased region" description="Polar residues" evidence="1">
    <location>
        <begin position="74"/>
        <end position="83"/>
    </location>
</feature>
<dbReference type="RefSeq" id="WP_255903449.1">
    <property type="nucleotide sequence ID" value="NZ_JAFMZO010000003.1"/>
</dbReference>
<proteinExistence type="predicted"/>
<accession>A0ABW4ZLN7</accession>
<feature type="compositionally biased region" description="Low complexity" evidence="1">
    <location>
        <begin position="100"/>
        <end position="118"/>
    </location>
</feature>
<keyword evidence="3" id="KW-1185">Reference proteome</keyword>
<comment type="caution">
    <text evidence="2">The sequence shown here is derived from an EMBL/GenBank/DDBJ whole genome shotgun (WGS) entry which is preliminary data.</text>
</comment>
<dbReference type="Proteomes" id="UP001597387">
    <property type="component" value="Unassembled WGS sequence"/>
</dbReference>
<protein>
    <submittedName>
        <fullName evidence="2">Uncharacterized protein</fullName>
    </submittedName>
</protein>
<evidence type="ECO:0000313" key="3">
    <source>
        <dbReference type="Proteomes" id="UP001597387"/>
    </source>
</evidence>
<evidence type="ECO:0000256" key="1">
    <source>
        <dbReference type="SAM" id="MobiDB-lite"/>
    </source>
</evidence>
<feature type="compositionally biased region" description="Basic and acidic residues" evidence="1">
    <location>
        <begin position="304"/>
        <end position="319"/>
    </location>
</feature>
<reference evidence="3" key="1">
    <citation type="journal article" date="2019" name="Int. J. Syst. Evol. Microbiol.">
        <title>The Global Catalogue of Microorganisms (GCM) 10K type strain sequencing project: providing services to taxonomists for standard genome sequencing and annotation.</title>
        <authorList>
            <consortium name="The Broad Institute Genomics Platform"/>
            <consortium name="The Broad Institute Genome Sequencing Center for Infectious Disease"/>
            <person name="Wu L."/>
            <person name="Ma J."/>
        </authorList>
    </citation>
    <scope>NUCLEOTIDE SEQUENCE [LARGE SCALE GENOMIC DNA]</scope>
    <source>
        <strain evidence="3">KCTC 42217</strain>
    </source>
</reference>
<gene>
    <name evidence="2" type="ORF">ACFSJU_08945</name>
</gene>
<name>A0ABW4ZLN7_9SPHI</name>
<dbReference type="EMBL" id="JBHUHZ010000001">
    <property type="protein sequence ID" value="MFD2162519.1"/>
    <property type="molecule type" value="Genomic_DNA"/>
</dbReference>
<evidence type="ECO:0000313" key="2">
    <source>
        <dbReference type="EMBL" id="MFD2162519.1"/>
    </source>
</evidence>
<organism evidence="2 3">
    <name type="scientific">Paradesertivirga mongoliensis</name>
    <dbReference type="NCBI Taxonomy" id="2100740"/>
    <lineage>
        <taxon>Bacteria</taxon>
        <taxon>Pseudomonadati</taxon>
        <taxon>Bacteroidota</taxon>
        <taxon>Sphingobacteriia</taxon>
        <taxon>Sphingobacteriales</taxon>
        <taxon>Sphingobacteriaceae</taxon>
        <taxon>Paradesertivirga</taxon>
    </lineage>
</organism>